<dbReference type="InterPro" id="IPR036291">
    <property type="entry name" value="NAD(P)-bd_dom_sf"/>
</dbReference>
<evidence type="ECO:0000313" key="4">
    <source>
        <dbReference type="Proteomes" id="UP001501126"/>
    </source>
</evidence>
<evidence type="ECO:0000256" key="1">
    <source>
        <dbReference type="ARBA" id="ARBA00007637"/>
    </source>
</evidence>
<feature type="domain" description="NAD-dependent epimerase/dehydratase" evidence="2">
    <location>
        <begin position="3"/>
        <end position="229"/>
    </location>
</feature>
<dbReference type="PANTHER" id="PTHR43000">
    <property type="entry name" value="DTDP-D-GLUCOSE 4,6-DEHYDRATASE-RELATED"/>
    <property type="match status" value="1"/>
</dbReference>
<dbReference type="InterPro" id="IPR001509">
    <property type="entry name" value="Epimerase_deHydtase"/>
</dbReference>
<dbReference type="Pfam" id="PF01370">
    <property type="entry name" value="Epimerase"/>
    <property type="match status" value="1"/>
</dbReference>
<comment type="caution">
    <text evidence="3">The sequence shown here is derived from an EMBL/GenBank/DDBJ whole genome shotgun (WGS) entry which is preliminary data.</text>
</comment>
<reference evidence="3 4" key="1">
    <citation type="journal article" date="2019" name="Int. J. Syst. Evol. Microbiol.">
        <title>The Global Catalogue of Microorganisms (GCM) 10K type strain sequencing project: providing services to taxonomists for standard genome sequencing and annotation.</title>
        <authorList>
            <consortium name="The Broad Institute Genomics Platform"/>
            <consortium name="The Broad Institute Genome Sequencing Center for Infectious Disease"/>
            <person name="Wu L."/>
            <person name="Ma J."/>
        </authorList>
    </citation>
    <scope>NUCLEOTIDE SEQUENCE [LARGE SCALE GENOMIC DNA]</scope>
    <source>
        <strain evidence="3 4">JCM 16083</strain>
    </source>
</reference>
<sequence>MKVVVTGATGFIGNYLIRDLLDRKLEVFATSSNWGRAKEMDWFSQVSYHAFSIGDDMDEKTVCFFEDADVVIHLAWQGLPDFKSDNHIHLYLKQQKKFITQLTTLKIKRLINIGTCLEYGLQEGGLSEEMPVCPVVNYAIAKNELRLYTEQIESSFVNRTCWIRLFYMFGEGQSRKSFLPQLHQAIIEQRETFDMSDGEQERDYLPVQKVSEYIARIALNQNAQGIINCASGKPIKIRTLAEEFIKKMDSSIQLNLGVYPYPDYEPVCFWGINNKMRGILNEEV</sequence>
<comment type="similarity">
    <text evidence="1">Belongs to the NAD(P)-dependent epimerase/dehydratase family.</text>
</comment>
<evidence type="ECO:0000313" key="3">
    <source>
        <dbReference type="EMBL" id="GAA0873726.1"/>
    </source>
</evidence>
<evidence type="ECO:0000259" key="2">
    <source>
        <dbReference type="Pfam" id="PF01370"/>
    </source>
</evidence>
<dbReference type="SUPFAM" id="SSF51735">
    <property type="entry name" value="NAD(P)-binding Rossmann-fold domains"/>
    <property type="match status" value="1"/>
</dbReference>
<accession>A0ABN1MKF1</accession>
<keyword evidence="4" id="KW-1185">Reference proteome</keyword>
<name>A0ABN1MKF1_9FLAO</name>
<dbReference type="RefSeq" id="WP_343784044.1">
    <property type="nucleotide sequence ID" value="NZ_BAAAFH010000003.1"/>
</dbReference>
<dbReference type="Gene3D" id="3.40.50.720">
    <property type="entry name" value="NAD(P)-binding Rossmann-like Domain"/>
    <property type="match status" value="1"/>
</dbReference>
<dbReference type="CDD" id="cd08946">
    <property type="entry name" value="SDR_e"/>
    <property type="match status" value="1"/>
</dbReference>
<protein>
    <submittedName>
        <fullName evidence="3">NAD-dependent epimerase/dehydratase family protein</fullName>
    </submittedName>
</protein>
<dbReference type="Proteomes" id="UP001501126">
    <property type="component" value="Unassembled WGS sequence"/>
</dbReference>
<dbReference type="EMBL" id="BAAAFH010000003">
    <property type="protein sequence ID" value="GAA0873726.1"/>
    <property type="molecule type" value="Genomic_DNA"/>
</dbReference>
<proteinExistence type="inferred from homology"/>
<organism evidence="3 4">
    <name type="scientific">Wandonia haliotis</name>
    <dbReference type="NCBI Taxonomy" id="574963"/>
    <lineage>
        <taxon>Bacteria</taxon>
        <taxon>Pseudomonadati</taxon>
        <taxon>Bacteroidota</taxon>
        <taxon>Flavobacteriia</taxon>
        <taxon>Flavobacteriales</taxon>
        <taxon>Crocinitomicaceae</taxon>
        <taxon>Wandonia</taxon>
    </lineage>
</organism>
<gene>
    <name evidence="3" type="ORF">GCM10009118_01340</name>
</gene>